<feature type="transmembrane region" description="Helical" evidence="9">
    <location>
        <begin position="393"/>
        <end position="421"/>
    </location>
</feature>
<evidence type="ECO:0000256" key="6">
    <source>
        <dbReference type="ARBA" id="ARBA00023136"/>
    </source>
</evidence>
<evidence type="ECO:0000256" key="3">
    <source>
        <dbReference type="ARBA" id="ARBA00022475"/>
    </source>
</evidence>
<organism evidence="10 11">
    <name type="scientific">Patiria miniata</name>
    <name type="common">Bat star</name>
    <name type="synonym">Asterina miniata</name>
    <dbReference type="NCBI Taxonomy" id="46514"/>
    <lineage>
        <taxon>Eukaryota</taxon>
        <taxon>Metazoa</taxon>
        <taxon>Echinodermata</taxon>
        <taxon>Eleutherozoa</taxon>
        <taxon>Asterozoa</taxon>
        <taxon>Asteroidea</taxon>
        <taxon>Valvatacea</taxon>
        <taxon>Valvatida</taxon>
        <taxon>Asterinidae</taxon>
        <taxon>Patiria</taxon>
    </lineage>
</organism>
<dbReference type="Proteomes" id="UP000887568">
    <property type="component" value="Unplaced"/>
</dbReference>
<sequence length="752" mass="86518">MLNATGPPTTPDPGCDNLAVRLEYWVYATIPISVAIIFIFAFFEERVKLWPTCCFQRPAIPYPVNLVDSYNDRWSFASAFSVMSTSVLQLFWGDWIFAPDLSGIHNMLRGTILIFVGLANVLLISLVFYPILLCLRIRSTHGLTGNFVGFLYTNIWLTYNLLLIVHCGRGQGLSRNTIIALTVPVYINYTLLNIGFAIELLKAIRRNLCKVKNITVHAEEEEDYFKKTHYYERVRFLFSPPKEEEEKGLLNRLIRKIWIDAPGFRYSTRSVCTMVLSTITTYQIGLLYITIVNSLWDIPDELLKEDGLLYQAFSLVNSTSYVMEARAFFDIAEDMFWIACYFAIALAVLYNIHVQICYREHTLLLWRGVKDFCPKEKFSLPALVVANLRYSGYAIAFSAWGFVITQVVSWLLLFFVAYFIVHQLQIRVPGEELSWLLSFLEGYWLTFVMGFVFYYLQVAIANLTFLQKEKEKEREKVHLNLNNRRLFHWTVYITLFMNVVVGLVSCLMRIIKAVFFGVLFIGRIDKCTLMRGWELWDPGFKSYLGFLQLEVAHTHPVLITFCHFLWKSVGKDMREHRVPLVFWRRKPAKMVNGSNELSLVTSSGHSRKKLWPRNKWFVALTLMRNRALTVDRMRISPELQRVKEQLERERREAQSRGSDKTDTTELTIGLDEQDAKSIPVEEGRLPAADEGKKTTVDAVRKGQVSNQVPTEAEISRDSGTISPEPSRPAARLSTVAWEGQAAAAEPNHNPVV</sequence>
<feature type="transmembrane region" description="Helical" evidence="9">
    <location>
        <begin position="112"/>
        <end position="135"/>
    </location>
</feature>
<reference evidence="10" key="1">
    <citation type="submission" date="2022-11" db="UniProtKB">
        <authorList>
            <consortium name="EnsemblMetazoa"/>
        </authorList>
    </citation>
    <scope>IDENTIFICATION</scope>
</reference>
<evidence type="ECO:0000256" key="8">
    <source>
        <dbReference type="SAM" id="MobiDB-lite"/>
    </source>
</evidence>
<dbReference type="PANTHER" id="PTHR21444:SF15">
    <property type="entry name" value="RECEPTOR FOR RETINOL UPTAKE STRA6"/>
    <property type="match status" value="1"/>
</dbReference>
<dbReference type="AlphaFoldDB" id="A0A914BR37"/>
<dbReference type="InterPro" id="IPR026612">
    <property type="entry name" value="STRA6-like"/>
</dbReference>
<dbReference type="GO" id="GO:0005886">
    <property type="term" value="C:plasma membrane"/>
    <property type="evidence" value="ECO:0007669"/>
    <property type="project" value="UniProtKB-SubCell"/>
</dbReference>
<dbReference type="EnsemblMetazoa" id="XM_038222183.1">
    <property type="protein sequence ID" value="XP_038078111.1"/>
    <property type="gene ID" value="LOC119745659"/>
</dbReference>
<evidence type="ECO:0000256" key="4">
    <source>
        <dbReference type="ARBA" id="ARBA00022692"/>
    </source>
</evidence>
<keyword evidence="11" id="KW-1185">Reference proteome</keyword>
<feature type="transmembrane region" description="Helical" evidence="9">
    <location>
        <begin position="489"/>
        <end position="521"/>
    </location>
</feature>
<evidence type="ECO:0000256" key="7">
    <source>
        <dbReference type="ARBA" id="ARBA00023170"/>
    </source>
</evidence>
<keyword evidence="4 9" id="KW-0812">Transmembrane</keyword>
<feature type="compositionally biased region" description="Basic and acidic residues" evidence="8">
    <location>
        <begin position="673"/>
        <end position="700"/>
    </location>
</feature>
<feature type="region of interest" description="Disordered" evidence="8">
    <location>
        <begin position="645"/>
        <end position="752"/>
    </location>
</feature>
<accession>A0A914BR37</accession>
<feature type="transmembrane region" description="Helical" evidence="9">
    <location>
        <begin position="74"/>
        <end position="92"/>
    </location>
</feature>
<keyword evidence="2" id="KW-0813">Transport</keyword>
<dbReference type="RefSeq" id="XP_038078111.1">
    <property type="nucleotide sequence ID" value="XM_038222183.1"/>
</dbReference>
<evidence type="ECO:0000256" key="2">
    <source>
        <dbReference type="ARBA" id="ARBA00022448"/>
    </source>
</evidence>
<proteinExistence type="predicted"/>
<evidence type="ECO:0000313" key="10">
    <source>
        <dbReference type="EnsemblMetazoa" id="XP_038078111.1"/>
    </source>
</evidence>
<dbReference type="PANTHER" id="PTHR21444">
    <property type="entry name" value="COILED-COIL DOMAIN-CONTAINING PROTEIN 180"/>
    <property type="match status" value="1"/>
</dbReference>
<keyword evidence="5 9" id="KW-1133">Transmembrane helix</keyword>
<feature type="transmembrane region" description="Helical" evidence="9">
    <location>
        <begin position="274"/>
        <end position="296"/>
    </location>
</feature>
<feature type="transmembrane region" description="Helical" evidence="9">
    <location>
        <begin position="178"/>
        <end position="201"/>
    </location>
</feature>
<evidence type="ECO:0000256" key="9">
    <source>
        <dbReference type="SAM" id="Phobius"/>
    </source>
</evidence>
<name>A0A914BR37_PATMI</name>
<evidence type="ECO:0000313" key="11">
    <source>
        <dbReference type="Proteomes" id="UP000887568"/>
    </source>
</evidence>
<keyword evidence="6 9" id="KW-0472">Membrane</keyword>
<feature type="transmembrane region" description="Helical" evidence="9">
    <location>
        <begin position="433"/>
        <end position="456"/>
    </location>
</feature>
<evidence type="ECO:0000256" key="1">
    <source>
        <dbReference type="ARBA" id="ARBA00004651"/>
    </source>
</evidence>
<dbReference type="OrthoDB" id="2376984at2759"/>
<feature type="transmembrane region" description="Helical" evidence="9">
    <location>
        <begin position="24"/>
        <end position="43"/>
    </location>
</feature>
<dbReference type="GO" id="GO:0038023">
    <property type="term" value="F:signaling receptor activity"/>
    <property type="evidence" value="ECO:0007669"/>
    <property type="project" value="InterPro"/>
</dbReference>
<feature type="transmembrane region" description="Helical" evidence="9">
    <location>
        <begin position="147"/>
        <end position="166"/>
    </location>
</feature>
<dbReference type="Pfam" id="PF14752">
    <property type="entry name" value="RBP_receptor"/>
    <property type="match status" value="1"/>
</dbReference>
<evidence type="ECO:0000256" key="5">
    <source>
        <dbReference type="ARBA" id="ARBA00022989"/>
    </source>
</evidence>
<dbReference type="OMA" id="IFPINIC"/>
<dbReference type="GeneID" id="119745659"/>
<feature type="transmembrane region" description="Helical" evidence="9">
    <location>
        <begin position="336"/>
        <end position="356"/>
    </location>
</feature>
<keyword evidence="3" id="KW-1003">Cell membrane</keyword>
<dbReference type="GO" id="GO:0034632">
    <property type="term" value="F:retinol transmembrane transporter activity"/>
    <property type="evidence" value="ECO:0007669"/>
    <property type="project" value="InterPro"/>
</dbReference>
<feature type="compositionally biased region" description="Basic and acidic residues" evidence="8">
    <location>
        <begin position="645"/>
        <end position="663"/>
    </location>
</feature>
<comment type="subcellular location">
    <subcellularLocation>
        <location evidence="1">Cell membrane</location>
        <topology evidence="1">Multi-pass membrane protein</topology>
    </subcellularLocation>
</comment>
<keyword evidence="7" id="KW-0675">Receptor</keyword>
<protein>
    <submittedName>
        <fullName evidence="10">Uncharacterized protein</fullName>
    </submittedName>
</protein>
<dbReference type="GO" id="GO:0071939">
    <property type="term" value="P:vitamin A import into cell"/>
    <property type="evidence" value="ECO:0007669"/>
    <property type="project" value="TreeGrafter"/>
</dbReference>